<evidence type="ECO:0000259" key="7">
    <source>
        <dbReference type="PROSITE" id="PS51198"/>
    </source>
</evidence>
<dbReference type="InterPro" id="IPR014016">
    <property type="entry name" value="UvrD-like_ATP-bd"/>
</dbReference>
<dbReference type="PANTHER" id="PTHR11070">
    <property type="entry name" value="UVRD / RECB / PCRA DNA HELICASE FAMILY MEMBER"/>
    <property type="match status" value="1"/>
</dbReference>
<dbReference type="GO" id="GO:0005524">
    <property type="term" value="F:ATP binding"/>
    <property type="evidence" value="ECO:0007669"/>
    <property type="project" value="UniProtKB-UniRule"/>
</dbReference>
<evidence type="ECO:0000256" key="6">
    <source>
        <dbReference type="SAM" id="MobiDB-lite"/>
    </source>
</evidence>
<evidence type="ECO:0000256" key="4">
    <source>
        <dbReference type="ARBA" id="ARBA00022840"/>
    </source>
</evidence>
<feature type="domain" description="UvrD-like helicase ATP-binding" evidence="7">
    <location>
        <begin position="183"/>
        <end position="632"/>
    </location>
</feature>
<dbReference type="GO" id="GO:0043138">
    <property type="term" value="F:3'-5' DNA helicase activity"/>
    <property type="evidence" value="ECO:0007669"/>
    <property type="project" value="TreeGrafter"/>
</dbReference>
<dbReference type="Pfam" id="PF13538">
    <property type="entry name" value="UvrD_C_2"/>
    <property type="match status" value="1"/>
</dbReference>
<dbReference type="AlphaFoldDB" id="A0A8J3ZN38"/>
<dbReference type="GO" id="GO:0005829">
    <property type="term" value="C:cytosol"/>
    <property type="evidence" value="ECO:0007669"/>
    <property type="project" value="TreeGrafter"/>
</dbReference>
<comment type="caution">
    <text evidence="8">The sequence shown here is derived from an EMBL/GenBank/DDBJ whole genome shotgun (WGS) entry which is preliminary data.</text>
</comment>
<dbReference type="InterPro" id="IPR027417">
    <property type="entry name" value="P-loop_NTPase"/>
</dbReference>
<keyword evidence="1 5" id="KW-0547">Nucleotide-binding</keyword>
<dbReference type="InterPro" id="IPR027785">
    <property type="entry name" value="UvrD-like_helicase_C"/>
</dbReference>
<evidence type="ECO:0000256" key="3">
    <source>
        <dbReference type="ARBA" id="ARBA00022806"/>
    </source>
</evidence>
<evidence type="ECO:0000256" key="2">
    <source>
        <dbReference type="ARBA" id="ARBA00022801"/>
    </source>
</evidence>
<keyword evidence="2 5" id="KW-0378">Hydrolase</keyword>
<keyword evidence="3 5" id="KW-0347">Helicase</keyword>
<dbReference type="Gene3D" id="3.40.50.300">
    <property type="entry name" value="P-loop containing nucleotide triphosphate hydrolases"/>
    <property type="match status" value="3"/>
</dbReference>
<dbReference type="InterPro" id="IPR000212">
    <property type="entry name" value="DNA_helicase_UvrD/REP"/>
</dbReference>
<evidence type="ECO:0000313" key="8">
    <source>
        <dbReference type="EMBL" id="GIJ67324.1"/>
    </source>
</evidence>
<gene>
    <name evidence="8" type="ORF">Voc01_022410</name>
</gene>
<evidence type="ECO:0000313" key="9">
    <source>
        <dbReference type="Proteomes" id="UP000635606"/>
    </source>
</evidence>
<feature type="binding site" evidence="5">
    <location>
        <begin position="204"/>
        <end position="211"/>
    </location>
    <ligand>
        <name>ATP</name>
        <dbReference type="ChEBI" id="CHEBI:30616"/>
    </ligand>
</feature>
<accession>A0A8J3ZN38</accession>
<dbReference type="GO" id="GO:0016787">
    <property type="term" value="F:hydrolase activity"/>
    <property type="evidence" value="ECO:0007669"/>
    <property type="project" value="UniProtKB-UniRule"/>
</dbReference>
<evidence type="ECO:0000256" key="1">
    <source>
        <dbReference type="ARBA" id="ARBA00022741"/>
    </source>
</evidence>
<dbReference type="EMBL" id="BOPH01000024">
    <property type="protein sequence ID" value="GIJ67324.1"/>
    <property type="molecule type" value="Genomic_DNA"/>
</dbReference>
<sequence>MSNDVELEQEHLDLLYGHLDDLRERATARLGQTRKERGSTHQAMSERDSMSAMLIDQIERYNAVEHGLCFGRIDGLDGVVRYIGRIGLFDEKSGDHVPLLTDWRAPAARPFYLATAASPEGVRRRRHIRTRGRKVTDLDDEVLDLDIANVTAGRTLSGLAGEATLLAAVNARRTGRMSDIVETIQAEQDVVIRTDLSGALVVQGGPGTGKTAVALHRAAYLLYTFREILETRAVLIVGPNDTFLRYISQVLPSLAETGVLLCTVGDLFPGVTARREEPAAVAEIKGRKIMVDVLRKALDDRQRQPTKRIPIEIDRQGNRETLYLEPGEAKRARNLARATKKPHNVARPIFEKEIVAVLTGKLTEKLGDDPFADITRAAFESGRKDEYANTEDIGDNVLDQADVEEIRKSLAKEPEVLAVCDWLWPVLTAQQLVAALYASPDRLESAAPQLTAGERAALRREPRGGWTPADVPLLDEAAELLDGDKPVSDEFVIEERERLARREYAEGALEILKGSRSLDDEEDPEYLSATDLLDAADLGERQRTISFVTAAQRAAADRSWAFGHVIVDEAQELSPMAWRLLMRRCPSRSMTLVGDVAQTGDLSGAPSWDSILSPYVADRWRLAELTVNYRTPSEIMAVAGHVLATIDPTMSPPRSVRDTGVPPWAERVDADKLVDRLVDAIRAETAVVGDGRVGVLVPAERVATLGAAVASAIEGTAVGAGVDLVSPVVVLTVKQAKGLEFDSVLLVEPAEILDGSPRGASDLYVALTRATQRLGILHTAPLPEAVKI</sequence>
<reference evidence="8" key="1">
    <citation type="submission" date="2021-01" db="EMBL/GenBank/DDBJ databases">
        <title>Whole genome shotgun sequence of Virgisporangium ochraceum NBRC 16418.</title>
        <authorList>
            <person name="Komaki H."/>
            <person name="Tamura T."/>
        </authorList>
    </citation>
    <scope>NUCLEOTIDE SEQUENCE</scope>
    <source>
        <strain evidence="8">NBRC 16418</strain>
    </source>
</reference>
<dbReference type="PROSITE" id="PS51198">
    <property type="entry name" value="UVRD_HELICASE_ATP_BIND"/>
    <property type="match status" value="1"/>
</dbReference>
<keyword evidence="4 5" id="KW-0067">ATP-binding</keyword>
<protein>
    <submittedName>
        <fullName evidence="8">DNA helicase</fullName>
    </submittedName>
</protein>
<feature type="region of interest" description="Disordered" evidence="6">
    <location>
        <begin position="29"/>
        <end position="48"/>
    </location>
</feature>
<keyword evidence="9" id="KW-1185">Reference proteome</keyword>
<dbReference type="SUPFAM" id="SSF52540">
    <property type="entry name" value="P-loop containing nucleoside triphosphate hydrolases"/>
    <property type="match status" value="1"/>
</dbReference>
<proteinExistence type="predicted"/>
<dbReference type="PANTHER" id="PTHR11070:SF45">
    <property type="entry name" value="DNA 3'-5' HELICASE"/>
    <property type="match status" value="1"/>
</dbReference>
<name>A0A8J3ZN38_9ACTN</name>
<organism evidence="8 9">
    <name type="scientific">Virgisporangium ochraceum</name>
    <dbReference type="NCBI Taxonomy" id="65505"/>
    <lineage>
        <taxon>Bacteria</taxon>
        <taxon>Bacillati</taxon>
        <taxon>Actinomycetota</taxon>
        <taxon>Actinomycetes</taxon>
        <taxon>Micromonosporales</taxon>
        <taxon>Micromonosporaceae</taxon>
        <taxon>Virgisporangium</taxon>
    </lineage>
</organism>
<dbReference type="GO" id="GO:0000725">
    <property type="term" value="P:recombinational repair"/>
    <property type="evidence" value="ECO:0007669"/>
    <property type="project" value="TreeGrafter"/>
</dbReference>
<evidence type="ECO:0000256" key="5">
    <source>
        <dbReference type="PROSITE-ProRule" id="PRU00560"/>
    </source>
</evidence>
<dbReference type="Proteomes" id="UP000635606">
    <property type="component" value="Unassembled WGS sequence"/>
</dbReference>
<dbReference type="GO" id="GO:0003677">
    <property type="term" value="F:DNA binding"/>
    <property type="evidence" value="ECO:0007669"/>
    <property type="project" value="InterPro"/>
</dbReference>